<reference evidence="2" key="1">
    <citation type="submission" date="2009-08" db="EMBL/GenBank/DDBJ databases">
        <title>Annotation of Salpingoeca rosetta.</title>
        <authorList>
            <consortium name="The Broad Institute Genome Sequencing Platform"/>
            <person name="Russ C."/>
            <person name="Cuomo C."/>
            <person name="Burger G."/>
            <person name="Gray M.W."/>
            <person name="Holland P.W.H."/>
            <person name="King N."/>
            <person name="Lang F.B.F."/>
            <person name="Roger A.J."/>
            <person name="Ruiz-Trillo I."/>
            <person name="Young S.K."/>
            <person name="Zeng Q."/>
            <person name="Gargeya S."/>
            <person name="Alvarado L."/>
            <person name="Berlin A."/>
            <person name="Chapman S.B."/>
            <person name="Chen Z."/>
            <person name="Freedman E."/>
            <person name="Gellesch M."/>
            <person name="Goldberg J."/>
            <person name="Griggs A."/>
            <person name="Gujja S."/>
            <person name="Heilman E."/>
            <person name="Heiman D."/>
            <person name="Howarth C."/>
            <person name="Mehta T."/>
            <person name="Neiman D."/>
            <person name="Pearson M."/>
            <person name="Roberts A."/>
            <person name="Saif S."/>
            <person name="Shea T."/>
            <person name="Shenoy N."/>
            <person name="Sisk P."/>
            <person name="Stolte C."/>
            <person name="Sykes S."/>
            <person name="White J."/>
            <person name="Yandava C."/>
            <person name="Haas B."/>
            <person name="Nusbaum C."/>
            <person name="Birren B."/>
        </authorList>
    </citation>
    <scope>NUCLEOTIDE SEQUENCE [LARGE SCALE GENOMIC DNA]</scope>
    <source>
        <strain evidence="2">ATCC 50818</strain>
    </source>
</reference>
<dbReference type="AlphaFoldDB" id="F2UPN2"/>
<protein>
    <submittedName>
        <fullName evidence="2">Sperm histone</fullName>
    </submittedName>
</protein>
<gene>
    <name evidence="2" type="ORF">PTSG_10433</name>
</gene>
<dbReference type="Proteomes" id="UP000007799">
    <property type="component" value="Unassembled WGS sequence"/>
</dbReference>
<dbReference type="RefSeq" id="XP_004988815.1">
    <property type="nucleotide sequence ID" value="XM_004988758.1"/>
</dbReference>
<dbReference type="GeneID" id="16069355"/>
<dbReference type="KEGG" id="sre:PTSG_10433"/>
<name>F2UPN2_SALR5</name>
<dbReference type="EMBL" id="GL832987">
    <property type="protein sequence ID" value="EGD79587.1"/>
    <property type="molecule type" value="Genomic_DNA"/>
</dbReference>
<feature type="region of interest" description="Disordered" evidence="1">
    <location>
        <begin position="51"/>
        <end position="134"/>
    </location>
</feature>
<evidence type="ECO:0000256" key="1">
    <source>
        <dbReference type="SAM" id="MobiDB-lite"/>
    </source>
</evidence>
<dbReference type="InParanoid" id="F2UPN2"/>
<evidence type="ECO:0000313" key="2">
    <source>
        <dbReference type="EMBL" id="EGD79587.1"/>
    </source>
</evidence>
<feature type="compositionally biased region" description="Basic residues" evidence="1">
    <location>
        <begin position="109"/>
        <end position="119"/>
    </location>
</feature>
<proteinExistence type="predicted"/>
<keyword evidence="3" id="KW-1185">Reference proteome</keyword>
<sequence>MAGLSTAIDWHIRATGDGVAGAVAFFCVLVCLDGWEQTLAPIPDNCSILQPPSYQDTDPHQHCVPARARREAGKQAQTRSQTKAHKKQRAETHATGRKEEKNDKEKKKDTKKKKKKNTKKKDTASVDGGDEDRSFFWHADTAKVIPESCPMGSDTMNLC</sequence>
<accession>F2UPN2</accession>
<feature type="compositionally biased region" description="Basic and acidic residues" evidence="1">
    <location>
        <begin position="89"/>
        <end position="108"/>
    </location>
</feature>
<organism evidence="3">
    <name type="scientific">Salpingoeca rosetta (strain ATCC 50818 / BSB-021)</name>
    <dbReference type="NCBI Taxonomy" id="946362"/>
    <lineage>
        <taxon>Eukaryota</taxon>
        <taxon>Choanoflagellata</taxon>
        <taxon>Craspedida</taxon>
        <taxon>Salpingoecidae</taxon>
        <taxon>Salpingoeca</taxon>
    </lineage>
</organism>
<evidence type="ECO:0000313" key="3">
    <source>
        <dbReference type="Proteomes" id="UP000007799"/>
    </source>
</evidence>